<evidence type="ECO:0000256" key="10">
    <source>
        <dbReference type="ARBA" id="ARBA00022870"/>
    </source>
</evidence>
<comment type="subcellular location">
    <subcellularLocation>
        <location evidence="16">Host cell membrane</location>
        <topology evidence="16">Peripheral membrane protein</topology>
        <orientation evidence="16">Cytoplasmic side</orientation>
    </subcellularLocation>
    <subcellularLocation>
        <location evidence="1 16">Host microsome membrane</location>
        <topology evidence="1 16">Peripheral membrane protein</topology>
        <orientation evidence="1 16">Cytoplasmic side</orientation>
    </subcellularLocation>
    <subcellularLocation>
        <location evidence="2 16">Host endoplasmic reticulum membrane</location>
        <topology evidence="2 16">Peripheral membrane protein</topology>
        <orientation evidence="2 16">Cytoplasmic side</orientation>
    </subcellularLocation>
    <text evidence="16">Found on ER-derived vesicles.</text>
</comment>
<reference evidence="19" key="1">
    <citation type="thesis" date="2005" institute="MSc (Research)" country="University of East Anglia, Norwich, UK">
        <title>Diversity of cassava-infecting geminiviruses in Kenya.</title>
        <authorList>
            <person name="Bull S.E."/>
        </authorList>
    </citation>
    <scope>NUCLEOTIDE SEQUENCE</scope>
    <source>
        <strain evidence="19">EACMZV-[K19]</strain>
    </source>
</reference>
<keyword evidence="11 16" id="KW-0916">Viral movement protein</keyword>
<dbReference type="GO" id="GO:0044167">
    <property type="term" value="C:host cell endoplasmic reticulum membrane"/>
    <property type="evidence" value="ECO:0007669"/>
    <property type="project" value="UniProtKB-SubCell"/>
</dbReference>
<evidence type="ECO:0000256" key="7">
    <source>
        <dbReference type="ARBA" id="ARBA00022511"/>
    </source>
</evidence>
<dbReference type="GO" id="GO:0003677">
    <property type="term" value="F:DNA binding"/>
    <property type="evidence" value="ECO:0007669"/>
    <property type="project" value="UniProtKB-UniRule"/>
</dbReference>
<feature type="region of interest" description="Disordered" evidence="17">
    <location>
        <begin position="281"/>
        <end position="300"/>
    </location>
</feature>
<dbReference type="InterPro" id="IPR000211">
    <property type="entry name" value="Gemini_BL"/>
</dbReference>
<evidence type="ECO:0000256" key="1">
    <source>
        <dbReference type="ARBA" id="ARBA00004327"/>
    </source>
</evidence>
<evidence type="ECO:0000256" key="15">
    <source>
        <dbReference type="ARBA" id="ARBA00032400"/>
    </source>
</evidence>
<evidence type="ECO:0000256" key="6">
    <source>
        <dbReference type="ARBA" id="ARBA00022448"/>
    </source>
</evidence>
<feature type="compositionally biased region" description="Low complexity" evidence="17">
    <location>
        <begin position="320"/>
        <end position="329"/>
    </location>
</feature>
<keyword evidence="9 16" id="KW-1044">Host microsome</keyword>
<evidence type="ECO:0000313" key="19">
    <source>
        <dbReference type="EMBL" id="CAG29050.1"/>
    </source>
</evidence>
<evidence type="ECO:0000256" key="12">
    <source>
        <dbReference type="ARBA" id="ARBA00023125"/>
    </source>
</evidence>
<comment type="function">
    <text evidence="16">Movement protein involved in the cell-to-cell and systemic transport of viral genomic DNA. Begomoviruses use 2 proteins to transport their DNA from cell to cell. The nuclear shuttle protein (NSP) shuttles it between nucleus and cytoplasm and the movement protein (MP) probably transports the DNA-NSP complex to the cell periphery and facilitates further movement across the cell wall.</text>
</comment>
<dbReference type="Pfam" id="PF00845">
    <property type="entry name" value="Gemini_BL1"/>
    <property type="match status" value="1"/>
</dbReference>
<accession>Q1JU33</accession>
<evidence type="ECO:0000256" key="9">
    <source>
        <dbReference type="ARBA" id="ARBA00022742"/>
    </source>
</evidence>
<keyword evidence="18" id="KW-1133">Transmembrane helix</keyword>
<evidence type="ECO:0000256" key="11">
    <source>
        <dbReference type="ARBA" id="ARBA00023031"/>
    </source>
</evidence>
<keyword evidence="10 16" id="KW-1043">Host membrane</keyword>
<evidence type="ECO:0000256" key="2">
    <source>
        <dbReference type="ARBA" id="ARBA00004461"/>
    </source>
</evidence>
<protein>
    <recommendedName>
        <fullName evidence="5 16">Movement protein BC1</fullName>
    </recommendedName>
    <alternativeName>
        <fullName evidence="15 16">Movement protein BL1</fullName>
    </alternativeName>
</protein>
<comment type="subunit">
    <text evidence="4 16">Binds to dimeric supercoiled plasmid DNA.</text>
</comment>
<dbReference type="GO" id="GO:0016020">
    <property type="term" value="C:membrane"/>
    <property type="evidence" value="ECO:0007669"/>
    <property type="project" value="UniProtKB-UniRule"/>
</dbReference>
<evidence type="ECO:0000256" key="4">
    <source>
        <dbReference type="ARBA" id="ARBA00011843"/>
    </source>
</evidence>
<keyword evidence="14 16" id="KW-1038">Host endoplasmic reticulum</keyword>
<keyword evidence="13 16" id="KW-0472">Membrane</keyword>
<organism evidence="19">
    <name type="scientific">East African cassava mosaic Zanzibar virus</name>
    <dbReference type="NCBI Taxonomy" id="223275"/>
    <lineage>
        <taxon>Viruses</taxon>
        <taxon>Monodnaviria</taxon>
        <taxon>Shotokuvirae</taxon>
        <taxon>Cressdnaviricota</taxon>
        <taxon>Repensiviricetes</taxon>
        <taxon>Geplafuvirales</taxon>
        <taxon>Geminiviridae</taxon>
        <taxon>Begomovirus</taxon>
        <taxon>Begomovirus manihotiszanzibarense</taxon>
    </lineage>
</organism>
<evidence type="ECO:0000256" key="5">
    <source>
        <dbReference type="ARBA" id="ARBA00022021"/>
    </source>
</evidence>
<keyword evidence="18" id="KW-0812">Transmembrane</keyword>
<keyword evidence="12 16" id="KW-0238">DNA-binding</keyword>
<dbReference type="EMBL" id="AJ704942">
    <property type="protein sequence ID" value="CAG29050.1"/>
    <property type="molecule type" value="Genomic_DNA"/>
</dbReference>
<evidence type="ECO:0000256" key="8">
    <source>
        <dbReference type="ARBA" id="ARBA00022553"/>
    </source>
</evidence>
<keyword evidence="7 16" id="KW-1032">Host cell membrane</keyword>
<feature type="region of interest" description="Disordered" evidence="17">
    <location>
        <begin position="310"/>
        <end position="329"/>
    </location>
</feature>
<evidence type="ECO:0000256" key="18">
    <source>
        <dbReference type="SAM" id="Phobius"/>
    </source>
</evidence>
<sequence length="358" mass="40685">MNSNPLRGQFNIYGPCSDLVYSCIYRMHICLHVYIVLTSLRLLTLVFFIHSMDNQFTVTDNNYINSKRTEYALTNDAAPINLQFPSSFEQATMRLKGRCMKIDHIIIEYRNQVPFNATGSVIVEIRDNRVSLEDAAQAAFTFPIACNVDLHYFSSTYFSISEPSPWKILYRVEDSNVIEGVNFASIKAKLRLSSAKHSTDIRFKPPTINILSKGYTKDCIDFWSVEKGETRRRLLNPTPTAHSQRPITHRPITILPGETWATKSQIGLPSSSGPARLEHFRSQSMRMDPSTTPTDLDNESTEYPYQRLHRLNTPELDPGDSVSQTQSDSVSRKALETLLESTINKCLIKIKSEAPRPL</sequence>
<evidence type="ECO:0000256" key="3">
    <source>
        <dbReference type="ARBA" id="ARBA00008510"/>
    </source>
</evidence>
<gene>
    <name evidence="19" type="primary">MP</name>
</gene>
<feature type="transmembrane region" description="Helical" evidence="18">
    <location>
        <begin position="29"/>
        <end position="49"/>
    </location>
</feature>
<evidence type="ECO:0000256" key="17">
    <source>
        <dbReference type="SAM" id="MobiDB-lite"/>
    </source>
</evidence>
<feature type="compositionally biased region" description="Polar residues" evidence="17">
    <location>
        <begin position="282"/>
        <end position="295"/>
    </location>
</feature>
<comment type="similarity">
    <text evidence="3 16">Belongs to the begomovirus movement protein BC1 family.</text>
</comment>
<evidence type="ECO:0000256" key="13">
    <source>
        <dbReference type="ARBA" id="ARBA00023136"/>
    </source>
</evidence>
<keyword evidence="6 16" id="KW-0813">Transport</keyword>
<reference evidence="19" key="2">
    <citation type="journal article" date="2006" name="J. Gen. Virol.">
        <title>Genetic diversity and phylogeography of cassava mosaic viruses in Kenya.</title>
        <authorList>
            <person name="Bull S.E."/>
            <person name="Briddon R.W."/>
            <person name="Sserubombwe W.S."/>
            <person name="Ngugi K."/>
            <person name="Markham P.G."/>
            <person name="Stanley J."/>
        </authorList>
    </citation>
    <scope>NUCLEOTIDE SEQUENCE</scope>
    <source>
        <strain evidence="19">EACMZV-[K19]</strain>
    </source>
</reference>
<evidence type="ECO:0000256" key="14">
    <source>
        <dbReference type="ARBA" id="ARBA00023184"/>
    </source>
</evidence>
<name>Q1JU33_9GEMI</name>
<dbReference type="GO" id="GO:0020002">
    <property type="term" value="C:host cell plasma membrane"/>
    <property type="evidence" value="ECO:0007669"/>
    <property type="project" value="UniProtKB-SubCell"/>
</dbReference>
<keyword evidence="8 16" id="KW-0597">Phosphoprotein</keyword>
<proteinExistence type="inferred from homology"/>
<dbReference type="GO" id="GO:0046740">
    <property type="term" value="P:transport of virus in host, cell to cell"/>
    <property type="evidence" value="ECO:0007669"/>
    <property type="project" value="UniProtKB-UniRule"/>
</dbReference>
<evidence type="ECO:0000256" key="16">
    <source>
        <dbReference type="RuleBase" id="RU369047"/>
    </source>
</evidence>